<reference evidence="6" key="1">
    <citation type="submission" date="2023-07" db="EMBL/GenBank/DDBJ databases">
        <authorList>
            <consortium name="AG Swart"/>
            <person name="Singh M."/>
            <person name="Singh A."/>
            <person name="Seah K."/>
            <person name="Emmerich C."/>
        </authorList>
    </citation>
    <scope>NUCLEOTIDE SEQUENCE</scope>
    <source>
        <strain evidence="6">DP1</strain>
    </source>
</reference>
<dbReference type="InterPro" id="IPR003653">
    <property type="entry name" value="Peptidase_C48_C"/>
</dbReference>
<feature type="compositionally biased region" description="Basic and acidic residues" evidence="4">
    <location>
        <begin position="1"/>
        <end position="17"/>
    </location>
</feature>
<feature type="region of interest" description="Disordered" evidence="4">
    <location>
        <begin position="1"/>
        <end position="22"/>
    </location>
</feature>
<protein>
    <recommendedName>
        <fullName evidence="5">Ubiquitin-like protease family profile domain-containing protein</fullName>
    </recommendedName>
</protein>
<evidence type="ECO:0000313" key="7">
    <source>
        <dbReference type="Proteomes" id="UP001295684"/>
    </source>
</evidence>
<feature type="compositionally biased region" description="Low complexity" evidence="4">
    <location>
        <begin position="391"/>
        <end position="403"/>
    </location>
</feature>
<feature type="compositionally biased region" description="Basic and acidic residues" evidence="4">
    <location>
        <begin position="272"/>
        <end position="288"/>
    </location>
</feature>
<dbReference type="PROSITE" id="PS50600">
    <property type="entry name" value="ULP_PROTEASE"/>
    <property type="match status" value="1"/>
</dbReference>
<feature type="region of interest" description="Disordered" evidence="4">
    <location>
        <begin position="383"/>
        <end position="408"/>
    </location>
</feature>
<proteinExistence type="inferred from homology"/>
<accession>A0AAD1XAA5</accession>
<comment type="caution">
    <text evidence="6">The sequence shown here is derived from an EMBL/GenBank/DDBJ whole genome shotgun (WGS) entry which is preliminary data.</text>
</comment>
<dbReference type="EMBL" id="CAMPGE010007951">
    <property type="protein sequence ID" value="CAI2366865.1"/>
    <property type="molecule type" value="Genomic_DNA"/>
</dbReference>
<comment type="similarity">
    <text evidence="1">Belongs to the peptidase C48 family.</text>
</comment>
<feature type="region of interest" description="Disordered" evidence="4">
    <location>
        <begin position="272"/>
        <end position="303"/>
    </location>
</feature>
<evidence type="ECO:0000256" key="1">
    <source>
        <dbReference type="ARBA" id="ARBA00005234"/>
    </source>
</evidence>
<dbReference type="Pfam" id="PF02902">
    <property type="entry name" value="Peptidase_C48"/>
    <property type="match status" value="1"/>
</dbReference>
<dbReference type="GO" id="GO:0006508">
    <property type="term" value="P:proteolysis"/>
    <property type="evidence" value="ECO:0007669"/>
    <property type="project" value="UniProtKB-KW"/>
</dbReference>
<dbReference type="InterPro" id="IPR038765">
    <property type="entry name" value="Papain-like_cys_pep_sf"/>
</dbReference>
<evidence type="ECO:0000256" key="3">
    <source>
        <dbReference type="ARBA" id="ARBA00022801"/>
    </source>
</evidence>
<evidence type="ECO:0000256" key="4">
    <source>
        <dbReference type="SAM" id="MobiDB-lite"/>
    </source>
</evidence>
<organism evidence="6 7">
    <name type="scientific">Euplotes crassus</name>
    <dbReference type="NCBI Taxonomy" id="5936"/>
    <lineage>
        <taxon>Eukaryota</taxon>
        <taxon>Sar</taxon>
        <taxon>Alveolata</taxon>
        <taxon>Ciliophora</taxon>
        <taxon>Intramacronucleata</taxon>
        <taxon>Spirotrichea</taxon>
        <taxon>Hypotrichia</taxon>
        <taxon>Euplotida</taxon>
        <taxon>Euplotidae</taxon>
        <taxon>Moneuplotes</taxon>
    </lineage>
</organism>
<dbReference type="SUPFAM" id="SSF54001">
    <property type="entry name" value="Cysteine proteinases"/>
    <property type="match status" value="1"/>
</dbReference>
<name>A0AAD1XAA5_EUPCR</name>
<dbReference type="GO" id="GO:0008234">
    <property type="term" value="F:cysteine-type peptidase activity"/>
    <property type="evidence" value="ECO:0007669"/>
    <property type="project" value="InterPro"/>
</dbReference>
<dbReference type="AlphaFoldDB" id="A0AAD1XAA5"/>
<evidence type="ECO:0000313" key="6">
    <source>
        <dbReference type="EMBL" id="CAI2366865.1"/>
    </source>
</evidence>
<evidence type="ECO:0000259" key="5">
    <source>
        <dbReference type="PROSITE" id="PS50600"/>
    </source>
</evidence>
<dbReference type="Gene3D" id="3.40.395.10">
    <property type="entry name" value="Adenoviral Proteinase, Chain A"/>
    <property type="match status" value="1"/>
</dbReference>
<keyword evidence="3" id="KW-0378">Hydrolase</keyword>
<keyword evidence="7" id="KW-1185">Reference proteome</keyword>
<dbReference type="Proteomes" id="UP001295684">
    <property type="component" value="Unassembled WGS sequence"/>
</dbReference>
<gene>
    <name evidence="6" type="ORF">ECRASSUSDP1_LOCUS8139</name>
</gene>
<keyword evidence="2" id="KW-0645">Protease</keyword>
<evidence type="ECO:0000256" key="2">
    <source>
        <dbReference type="ARBA" id="ARBA00022670"/>
    </source>
</evidence>
<sequence>MDCKGGNRKDCRQELTKSHNKKRDIKANQKLAEALINAPCYNFSGSPMIKLLSEIEKNEKLTPEFVDTFITMCIKSKESIDNGDIYSITNIPKILSQLDTFCIEHYLIPIHNAKSKHWSLCCIQKDGKKVYHFDSLSLKTSNEIVKERINHFENTLISLGNYPRQENTFDGGVYMLCIYYHLSTAEDVSELLSPDFAFESKFEGQFSRDFLKDIINQKLNDKIINRLCNLGIALSDDQSSIELSENVDTLNNSQFPKGDVRMDEKNCCEIEQEDNRETKNISDLKNEESEPAPPRVVVKKEHHTYNNEKFYYKSNVQKQPERVFKSTDNNERLRSQIKKTFEKDSSSKDICISTSIKLSKQQSSTSLLKDKVISSQAAYSTQRVTSQAKESSPQNLNSSNNLSEFDKENISMNKPEALRFKTSQEPETLALSDLKKAAERPLITNNSAREERAEYQGRAAYFRRRHFWR</sequence>
<feature type="domain" description="Ubiquitin-like protease family profile" evidence="5">
    <location>
        <begin position="25"/>
        <end position="182"/>
    </location>
</feature>